<feature type="domain" description="Ethylene insensitive 3-like DNA-binding" evidence="2">
    <location>
        <begin position="44"/>
        <end position="139"/>
    </location>
</feature>
<dbReference type="PANTHER" id="PTHR33305">
    <property type="entry name" value="ETHYLENE INSENSITIVE 3-LIKE 2 PROTEIN"/>
    <property type="match status" value="1"/>
</dbReference>
<dbReference type="InterPro" id="IPR047091">
    <property type="entry name" value="EIN3-like_DNA-bd"/>
</dbReference>
<evidence type="ECO:0000259" key="2">
    <source>
        <dbReference type="Pfam" id="PF04873"/>
    </source>
</evidence>
<dbReference type="GO" id="GO:0003677">
    <property type="term" value="F:DNA binding"/>
    <property type="evidence" value="ECO:0007669"/>
    <property type="project" value="TreeGrafter"/>
</dbReference>
<dbReference type="AlphaFoldDB" id="A0A565CQX9"/>
<protein>
    <recommendedName>
        <fullName evidence="2">Ethylene insensitive 3-like DNA-binding domain-containing protein</fullName>
    </recommendedName>
</protein>
<name>A0A565CQX9_9BRAS</name>
<keyword evidence="4" id="KW-1185">Reference proteome</keyword>
<gene>
    <name evidence="3" type="ORF">ANE_LOCUS26466</name>
</gene>
<dbReference type="InterPro" id="IPR006957">
    <property type="entry name" value="EIN3"/>
</dbReference>
<dbReference type="Pfam" id="PF04873">
    <property type="entry name" value="EIN3_DNA-bd"/>
    <property type="match status" value="1"/>
</dbReference>
<organism evidence="3 4">
    <name type="scientific">Arabis nemorensis</name>
    <dbReference type="NCBI Taxonomy" id="586526"/>
    <lineage>
        <taxon>Eukaryota</taxon>
        <taxon>Viridiplantae</taxon>
        <taxon>Streptophyta</taxon>
        <taxon>Embryophyta</taxon>
        <taxon>Tracheophyta</taxon>
        <taxon>Spermatophyta</taxon>
        <taxon>Magnoliopsida</taxon>
        <taxon>eudicotyledons</taxon>
        <taxon>Gunneridae</taxon>
        <taxon>Pentapetalae</taxon>
        <taxon>rosids</taxon>
        <taxon>malvids</taxon>
        <taxon>Brassicales</taxon>
        <taxon>Brassicaceae</taxon>
        <taxon>Arabideae</taxon>
        <taxon>Arabis</taxon>
    </lineage>
</organism>
<evidence type="ECO:0000313" key="4">
    <source>
        <dbReference type="Proteomes" id="UP000489600"/>
    </source>
</evidence>
<evidence type="ECO:0000313" key="3">
    <source>
        <dbReference type="EMBL" id="VVB16022.1"/>
    </source>
</evidence>
<dbReference type="OrthoDB" id="2017676at2759"/>
<keyword evidence="1" id="KW-0175">Coiled coil</keyword>
<dbReference type="Proteomes" id="UP000489600">
    <property type="component" value="Unassembled WGS sequence"/>
</dbReference>
<feature type="coiled-coil region" evidence="1">
    <location>
        <begin position="29"/>
        <end position="63"/>
    </location>
</feature>
<dbReference type="EMBL" id="CABITT030000008">
    <property type="protein sequence ID" value="VVB16022.1"/>
    <property type="molecule type" value="Genomic_DNA"/>
</dbReference>
<dbReference type="GO" id="GO:0003700">
    <property type="term" value="F:DNA-binding transcription factor activity"/>
    <property type="evidence" value="ECO:0007669"/>
    <property type="project" value="InterPro"/>
</dbReference>
<dbReference type="GO" id="GO:0005634">
    <property type="term" value="C:nucleus"/>
    <property type="evidence" value="ECO:0007669"/>
    <property type="project" value="InterPro"/>
</dbReference>
<reference evidence="3" key="1">
    <citation type="submission" date="2019-07" db="EMBL/GenBank/DDBJ databases">
        <authorList>
            <person name="Dittberner H."/>
        </authorList>
    </citation>
    <scope>NUCLEOTIDE SEQUENCE [LARGE SCALE GENOMIC DNA]</scope>
</reference>
<evidence type="ECO:0000256" key="1">
    <source>
        <dbReference type="SAM" id="Coils"/>
    </source>
</evidence>
<comment type="caution">
    <text evidence="3">The sequence shown here is derived from an EMBL/GenBank/DDBJ whole genome shotgun (WGS) entry which is preliminary data.</text>
</comment>
<dbReference type="PANTHER" id="PTHR33305:SF51">
    <property type="entry name" value="ETHYLENE INSENSITIVE 3-LIKE 2 PROTEIN"/>
    <property type="match status" value="1"/>
</dbReference>
<sequence>MNIFNNDTGIFRGLVSSPVARFSERSDSVTDFNDDLSDEEMGIEELEKEIWKDKQRLKRLKELAKIGINERMLKQPDDCQEHSSKRMMYKTQDGVLKYMSKAMERCKAQGFVYGIVLENGKTVTGSSDNLREWWKDKVR</sequence>
<accession>A0A565CQX9</accession>
<proteinExistence type="predicted"/>